<reference evidence="4" key="1">
    <citation type="journal article" date="2019" name="Int. J. Syst. Evol. Microbiol.">
        <title>The Global Catalogue of Microorganisms (GCM) 10K type strain sequencing project: providing services to taxonomists for standard genome sequencing and annotation.</title>
        <authorList>
            <consortium name="The Broad Institute Genomics Platform"/>
            <consortium name="The Broad Institute Genome Sequencing Center for Infectious Disease"/>
            <person name="Wu L."/>
            <person name="Ma J."/>
        </authorList>
    </citation>
    <scope>NUCLEOTIDE SEQUENCE [LARGE SCALE GENOMIC DNA]</scope>
    <source>
        <strain evidence="4">CGMCC 1.10992</strain>
    </source>
</reference>
<sequence>MTPSDIKKLSTLITERLEQQLCSSEIVPILTLSCIIHGGLFGRIEFVEGAVRSLIAAKKSIRWCGPFAWIEYEVPAEATGKLCNHLSPDGTPVCQARFYIDALSLLLLAQLRKNGTNTPTQLDSIWLEAQRWIHQSLGISPAYGVFTEAVRQFWRLEAPEAMTPTLEKACSGGWPSVGLNHERNWSYLTGMSKTLDNHWIMDPEEHSDDHWSPPELNQPTPIKRDIHNIRYAIKHLPRNQRYLAANALTNALQRLETDAGKTLAQWLAIKLQHNRSHLQINVKTACCYATQLLPVFDELHKELLTGQNEGTPLPDALKDEVSIWLAKQKYENSTTPTRLSLLIEDMFQNRPNSPPRISMVNAALVSPLALSNLYREGSPLFSIIEWNTLIDVQYETGLRISEISHLTRSDSVPRSDRTLDIHIHGTDKKSANALRVVNTSSDNALLVRQILALTEFGNSPGLCSTNNGQRFAASRLSKHVSSVVQTALNDAGAGSHTIRHTYADDSFISNYAPALAEFMGRYRSIQTPLSNANKDQRFQQVSVSLGHTNESVTFASYIHSVDLVRWYVGRKLLPPVSAKLIRECTGVERVRLSRHLLKDPCTGQVLQPTNPNAWREHCLTTLGAEQVGLVLKPAVALPIQATTSESPSSRMAGVLGAFLNLHSENLPRLLCLERESVKLRIRELNKTSSDLFRGNQRSRLPLPISMPEKLTLRHVLLNLANLNQSELARIRRATPLIQSSFSSRDKPSGFKFATVRDAERAIRALTLLTSSDKFQAALTESNGKQGTSRKNWIQSTLMSSLLAPVAGSPKQRCLLKILFKHGNRASVLNRTLLVFLSLLVDSTGK</sequence>
<organism evidence="3 4">
    <name type="scientific">Corallincola platygyrae</name>
    <dbReference type="NCBI Taxonomy" id="1193278"/>
    <lineage>
        <taxon>Bacteria</taxon>
        <taxon>Pseudomonadati</taxon>
        <taxon>Pseudomonadota</taxon>
        <taxon>Gammaproteobacteria</taxon>
        <taxon>Alteromonadales</taxon>
        <taxon>Psychromonadaceae</taxon>
        <taxon>Corallincola</taxon>
    </lineage>
</organism>
<evidence type="ECO:0000256" key="1">
    <source>
        <dbReference type="ARBA" id="ARBA00023172"/>
    </source>
</evidence>
<dbReference type="InterPro" id="IPR011010">
    <property type="entry name" value="DNA_brk_join_enz"/>
</dbReference>
<feature type="domain" description="Tyr recombinase" evidence="2">
    <location>
        <begin position="388"/>
        <end position="504"/>
    </location>
</feature>
<accession>A0ABW4XIS9</accession>
<evidence type="ECO:0000313" key="3">
    <source>
        <dbReference type="EMBL" id="MFD2094938.1"/>
    </source>
</evidence>
<dbReference type="InterPro" id="IPR013762">
    <property type="entry name" value="Integrase-like_cat_sf"/>
</dbReference>
<evidence type="ECO:0000259" key="2">
    <source>
        <dbReference type="Pfam" id="PF00589"/>
    </source>
</evidence>
<dbReference type="Pfam" id="PF00589">
    <property type="entry name" value="Phage_integrase"/>
    <property type="match status" value="1"/>
</dbReference>
<evidence type="ECO:0000313" key="4">
    <source>
        <dbReference type="Proteomes" id="UP001597380"/>
    </source>
</evidence>
<dbReference type="CDD" id="cd00397">
    <property type="entry name" value="DNA_BRE_C"/>
    <property type="match status" value="1"/>
</dbReference>
<dbReference type="RefSeq" id="WP_345338058.1">
    <property type="nucleotide sequence ID" value="NZ_BAABLI010000004.1"/>
</dbReference>
<keyword evidence="1" id="KW-0233">DNA recombination</keyword>
<keyword evidence="4" id="KW-1185">Reference proteome</keyword>
<dbReference type="EMBL" id="JBHUHT010000007">
    <property type="protein sequence ID" value="MFD2094938.1"/>
    <property type="molecule type" value="Genomic_DNA"/>
</dbReference>
<protein>
    <submittedName>
        <fullName evidence="3">Tyrosine-type recombinase/integrase</fullName>
    </submittedName>
</protein>
<proteinExistence type="predicted"/>
<gene>
    <name evidence="3" type="ORF">ACFSJ3_03015</name>
</gene>
<dbReference type="Gene3D" id="1.10.443.10">
    <property type="entry name" value="Intergrase catalytic core"/>
    <property type="match status" value="1"/>
</dbReference>
<name>A0ABW4XIS9_9GAMM</name>
<dbReference type="Proteomes" id="UP001597380">
    <property type="component" value="Unassembled WGS sequence"/>
</dbReference>
<comment type="caution">
    <text evidence="3">The sequence shown here is derived from an EMBL/GenBank/DDBJ whole genome shotgun (WGS) entry which is preliminary data.</text>
</comment>
<dbReference type="SUPFAM" id="SSF56349">
    <property type="entry name" value="DNA breaking-rejoining enzymes"/>
    <property type="match status" value="1"/>
</dbReference>
<dbReference type="InterPro" id="IPR002104">
    <property type="entry name" value="Integrase_catalytic"/>
</dbReference>